<accession>A0A5B7DVZ0</accession>
<proteinExistence type="predicted"/>
<protein>
    <submittedName>
        <fullName evidence="1">Uncharacterized protein</fullName>
    </submittedName>
</protein>
<sequence length="65" mass="7418">MFDNRASLPWLPVELLIALSDHIFQSDCVPSCTHSRLAPVLLLLPWLQWCTLALPPPATRRTECY</sequence>
<organism evidence="1 2">
    <name type="scientific">Portunus trituberculatus</name>
    <name type="common">Swimming crab</name>
    <name type="synonym">Neptunus trituberculatus</name>
    <dbReference type="NCBI Taxonomy" id="210409"/>
    <lineage>
        <taxon>Eukaryota</taxon>
        <taxon>Metazoa</taxon>
        <taxon>Ecdysozoa</taxon>
        <taxon>Arthropoda</taxon>
        <taxon>Crustacea</taxon>
        <taxon>Multicrustacea</taxon>
        <taxon>Malacostraca</taxon>
        <taxon>Eumalacostraca</taxon>
        <taxon>Eucarida</taxon>
        <taxon>Decapoda</taxon>
        <taxon>Pleocyemata</taxon>
        <taxon>Brachyura</taxon>
        <taxon>Eubrachyura</taxon>
        <taxon>Portunoidea</taxon>
        <taxon>Portunidae</taxon>
        <taxon>Portuninae</taxon>
        <taxon>Portunus</taxon>
    </lineage>
</organism>
<dbReference type="AlphaFoldDB" id="A0A5B7DVZ0"/>
<dbReference type="EMBL" id="VSRR010001513">
    <property type="protein sequence ID" value="MPC25811.1"/>
    <property type="molecule type" value="Genomic_DNA"/>
</dbReference>
<comment type="caution">
    <text evidence="1">The sequence shown here is derived from an EMBL/GenBank/DDBJ whole genome shotgun (WGS) entry which is preliminary data.</text>
</comment>
<evidence type="ECO:0000313" key="1">
    <source>
        <dbReference type="EMBL" id="MPC25811.1"/>
    </source>
</evidence>
<keyword evidence="2" id="KW-1185">Reference proteome</keyword>
<name>A0A5B7DVZ0_PORTR</name>
<evidence type="ECO:0000313" key="2">
    <source>
        <dbReference type="Proteomes" id="UP000324222"/>
    </source>
</evidence>
<dbReference type="Proteomes" id="UP000324222">
    <property type="component" value="Unassembled WGS sequence"/>
</dbReference>
<gene>
    <name evidence="1" type="ORF">E2C01_018934</name>
</gene>
<reference evidence="1 2" key="1">
    <citation type="submission" date="2019-05" db="EMBL/GenBank/DDBJ databases">
        <title>Another draft genome of Portunus trituberculatus and its Hox gene families provides insights of decapod evolution.</title>
        <authorList>
            <person name="Jeong J.-H."/>
            <person name="Song I."/>
            <person name="Kim S."/>
            <person name="Choi T."/>
            <person name="Kim D."/>
            <person name="Ryu S."/>
            <person name="Kim W."/>
        </authorList>
    </citation>
    <scope>NUCLEOTIDE SEQUENCE [LARGE SCALE GENOMIC DNA]</scope>
    <source>
        <tissue evidence="1">Muscle</tissue>
    </source>
</reference>